<reference evidence="3" key="3">
    <citation type="journal article" date="2021" name="Int. J. Parasitol.">
        <title>Comparative analysis of gene expression between Babesia bovis blood stages and kinetes allowed by improved genome annotation.</title>
        <authorList>
            <person name="Ueti M.W."/>
            <person name="Johnson W.C."/>
            <person name="Kappmeyer L.S."/>
            <person name="Herndon D.R."/>
            <person name="Mousel M.R."/>
            <person name="Reif K.E."/>
            <person name="Taus N.S."/>
            <person name="Ifeonu O.O."/>
            <person name="Silva J.C."/>
            <person name="Suarez C.E."/>
            <person name="Brayton K.A."/>
        </authorList>
    </citation>
    <scope>NUCLEOTIDE SEQUENCE [LARGE SCALE GENOMIC DNA]</scope>
</reference>
<keyword evidence="1" id="KW-0472">Membrane</keyword>
<gene>
    <name evidence="2" type="ORF">BBOV_III006930</name>
</gene>
<reference evidence="2 3" key="1">
    <citation type="journal article" date="2007" name="PLoS Pathog.">
        <title>Genome sequence of Babesia bovis and comparative analysis of apicomplexan hemoprotozoa.</title>
        <authorList>
            <person name="Brayton K.A."/>
            <person name="Lau A.O.T."/>
            <person name="Herndon D.R."/>
            <person name="Hannick L."/>
            <person name="Kappmeyer L.S."/>
            <person name="Berens S.J."/>
            <person name="Bidwell S.L."/>
            <person name="Brown W.C."/>
            <person name="Crabtree J."/>
            <person name="Fadrosh D."/>
            <person name="Feldblum T."/>
            <person name="Forberger H.A."/>
            <person name="Haas B.J."/>
            <person name="Howell J.M."/>
            <person name="Khouri H."/>
            <person name="Koo H."/>
            <person name="Mann D.J."/>
            <person name="Norimine J."/>
            <person name="Paulsen I.T."/>
            <person name="Radune D."/>
            <person name="Ren Q."/>
            <person name="Smith R.K. Jr."/>
            <person name="Suarez C.E."/>
            <person name="White O."/>
            <person name="Wortman J.R."/>
            <person name="Knowles D.P. Jr."/>
            <person name="McElwain T.F."/>
            <person name="Nene V.M."/>
        </authorList>
    </citation>
    <scope>NUCLEOTIDE SEQUENCE [LARGE SCALE GENOMIC DNA]</scope>
    <source>
        <strain evidence="2">T2Bo</strain>
    </source>
</reference>
<accession>A7ANX0</accession>
<dbReference type="InParanoid" id="A7ANX0"/>
<comment type="caution">
    <text evidence="2">The sequence shown here is derived from an EMBL/GenBank/DDBJ whole genome shotgun (WGS) entry which is preliminary data.</text>
</comment>
<evidence type="ECO:0000313" key="2">
    <source>
        <dbReference type="EMBL" id="EDO08254.1"/>
    </source>
</evidence>
<evidence type="ECO:0000256" key="1">
    <source>
        <dbReference type="SAM" id="Phobius"/>
    </source>
</evidence>
<dbReference type="AlphaFoldDB" id="A7ANX0"/>
<organism evidence="2 3">
    <name type="scientific">Babesia bovis</name>
    <dbReference type="NCBI Taxonomy" id="5865"/>
    <lineage>
        <taxon>Eukaryota</taxon>
        <taxon>Sar</taxon>
        <taxon>Alveolata</taxon>
        <taxon>Apicomplexa</taxon>
        <taxon>Aconoidasida</taxon>
        <taxon>Piroplasmida</taxon>
        <taxon>Babesiidae</taxon>
        <taxon>Babesia</taxon>
    </lineage>
</organism>
<dbReference type="EMBL" id="AAXT01000001">
    <property type="protein sequence ID" value="EDO08254.1"/>
    <property type="molecule type" value="Genomic_DNA"/>
</dbReference>
<keyword evidence="1" id="KW-1133">Transmembrane helix</keyword>
<name>A7ANX0_BABBO</name>
<keyword evidence="1" id="KW-0812">Transmembrane</keyword>
<sequence>MAAANFFLFLIINFIFFLTVHLWSRRANQLLVSQLLSEFDYDDQHTITFILGKPGDESRFLTPLLELLTESPIIAAEELTIRALILSTNRQRDGSVANTKPGILNNNNNADLEPTNGNEVLRELDNNGMEEVCQRYNIMCTVVDAFQEKHPEKFIEHMQAVPLIESYLMRDKSDLIITFDYFGGDGSTTGVAAYVAVAALKKKIPDLKVWTLRSFTAWHRYLPIYSVLYHIASRPCCIRDALFKSIENVQRYPSQYWWYTPVVRIFDSYSYVNTFNVLS</sequence>
<dbReference type="KEGG" id="bbo:BBOV_III006930"/>
<proteinExistence type="predicted"/>
<dbReference type="RefSeq" id="XP_001611822.1">
    <property type="nucleotide sequence ID" value="XM_001611772.1"/>
</dbReference>
<dbReference type="OMA" id="CTIMDEP"/>
<reference evidence="3" key="2">
    <citation type="journal article" date="2020" name="Data Brief">
        <title>Transcriptome dataset of Babesia bovis life stages within vertebrate and invertebrate hosts.</title>
        <authorList>
            <person name="Ueti M.W."/>
            <person name="Johnson W.C."/>
            <person name="Kappmeyer L.S."/>
            <person name="Herndon D.R."/>
            <person name="Mousel M.R."/>
            <person name="Reif K.E."/>
            <person name="Taus N.S."/>
            <person name="Ifeonu O.O."/>
            <person name="Silva J.C."/>
            <person name="Suarez C.E."/>
            <person name="Brayton K.A."/>
        </authorList>
    </citation>
    <scope>NUCLEOTIDE SEQUENCE [LARGE SCALE GENOMIC DNA]</scope>
</reference>
<evidence type="ECO:0000313" key="3">
    <source>
        <dbReference type="Proteomes" id="UP000002173"/>
    </source>
</evidence>
<feature type="transmembrane region" description="Helical" evidence="1">
    <location>
        <begin position="6"/>
        <end position="24"/>
    </location>
</feature>
<dbReference type="VEuPathDB" id="PiroplasmaDB:BBOV_III006930"/>
<dbReference type="GeneID" id="5480073"/>
<protein>
    <submittedName>
        <fullName evidence="2">Membrane protein, hypothetical</fullName>
    </submittedName>
</protein>
<dbReference type="Proteomes" id="UP000002173">
    <property type="component" value="Unassembled WGS sequence"/>
</dbReference>
<keyword evidence="3" id="KW-1185">Reference proteome</keyword>